<protein>
    <submittedName>
        <fullName evidence="1">EDD domain protein, DegV family</fullName>
    </submittedName>
</protein>
<name>A0AC61PJD8_9FIRM</name>
<evidence type="ECO:0000313" key="2">
    <source>
        <dbReference type="Proteomes" id="UP000192328"/>
    </source>
</evidence>
<organism evidence="1 2">
    <name type="scientific">Aristaeella lactis</name>
    <dbReference type="NCBI Taxonomy" id="3046383"/>
    <lineage>
        <taxon>Bacteria</taxon>
        <taxon>Bacillati</taxon>
        <taxon>Bacillota</taxon>
        <taxon>Clostridia</taxon>
        <taxon>Eubacteriales</taxon>
        <taxon>Aristaeellaceae</taxon>
        <taxon>Aristaeella</taxon>
    </lineage>
</organism>
<comment type="caution">
    <text evidence="1">The sequence shown here is derived from an EMBL/GenBank/DDBJ whole genome shotgun (WGS) entry which is preliminary data.</text>
</comment>
<gene>
    <name evidence="1" type="ORF">SAMN06297397_0938</name>
</gene>
<evidence type="ECO:0000313" key="1">
    <source>
        <dbReference type="EMBL" id="SMC43376.1"/>
    </source>
</evidence>
<dbReference type="Proteomes" id="UP000192328">
    <property type="component" value="Unassembled WGS sequence"/>
</dbReference>
<sequence length="305" mass="34348">MFTLSCESTVDLPWSYIQSRKISVIEYSYLVNDQEYPDDMGRNPDSMPQFYRFLEDGVIPKTSQITEMAYEAYLEGLLQKGDVLHLGFGTGMTPSILNGIAAGEKLQAKYPDRRIIVIDTTCSSSGYGMLVDDVADLRDAGKDLDEIVEWIKCHSRRLHHQFFSTTLSYYRRSGRLSGPAAAIGTLLSICPIMRLDYDGKIVAYNKVRTKKNAILRTADEMEQHADRGKEYSGKCWICHSNCLSVAEQMKAVLQERFPKIHGDIRICDIGTIIASHCGPGTVAIFFYGDERPQMNDSSKNEGEHE</sequence>
<reference evidence="1" key="1">
    <citation type="submission" date="2017-04" db="EMBL/GenBank/DDBJ databases">
        <authorList>
            <person name="Varghese N."/>
            <person name="Submissions S."/>
        </authorList>
    </citation>
    <scope>NUCLEOTIDE SEQUENCE</scope>
    <source>
        <strain evidence="1">WTE2008</strain>
    </source>
</reference>
<proteinExistence type="predicted"/>
<dbReference type="EMBL" id="FWXZ01000001">
    <property type="protein sequence ID" value="SMC43376.1"/>
    <property type="molecule type" value="Genomic_DNA"/>
</dbReference>
<accession>A0AC61PJD8</accession>
<keyword evidence="2" id="KW-1185">Reference proteome</keyword>